<feature type="region of interest" description="Disordered" evidence="6">
    <location>
        <begin position="1"/>
        <end position="29"/>
    </location>
</feature>
<keyword evidence="2" id="KW-0805">Transcription regulation</keyword>
<dbReference type="EMBL" id="CP010519">
    <property type="protein sequence ID" value="AJE81488.1"/>
    <property type="molecule type" value="Genomic_DNA"/>
</dbReference>
<dbReference type="PANTHER" id="PTHR43133">
    <property type="entry name" value="RNA POLYMERASE ECF-TYPE SIGMA FACTO"/>
    <property type="match status" value="1"/>
</dbReference>
<dbReference type="SUPFAM" id="SSF88946">
    <property type="entry name" value="Sigma2 domain of RNA polymerase sigma factors"/>
    <property type="match status" value="1"/>
</dbReference>
<dbReference type="Gene3D" id="1.10.10.10">
    <property type="entry name" value="Winged helix-like DNA-binding domain superfamily/Winged helix DNA-binding domain"/>
    <property type="match status" value="1"/>
</dbReference>
<accession>A0A0B5EH53</accession>
<protein>
    <submittedName>
        <fullName evidence="8">RNA polymerase ECF-subfamily sigma factor</fullName>
    </submittedName>
</protein>
<dbReference type="NCBIfam" id="TIGR02937">
    <property type="entry name" value="sigma70-ECF"/>
    <property type="match status" value="1"/>
</dbReference>
<dbReference type="AlphaFoldDB" id="A0A0B5EH53"/>
<dbReference type="InterPro" id="IPR036388">
    <property type="entry name" value="WH-like_DNA-bd_sf"/>
</dbReference>
<dbReference type="Proteomes" id="UP000031523">
    <property type="component" value="Chromosome"/>
</dbReference>
<dbReference type="InterPro" id="IPR013249">
    <property type="entry name" value="RNA_pol_sigma70_r4_t2"/>
</dbReference>
<dbReference type="GO" id="GO:0016987">
    <property type="term" value="F:sigma factor activity"/>
    <property type="evidence" value="ECO:0007669"/>
    <property type="project" value="UniProtKB-KW"/>
</dbReference>
<evidence type="ECO:0000256" key="5">
    <source>
        <dbReference type="ARBA" id="ARBA00023163"/>
    </source>
</evidence>
<dbReference type="InterPro" id="IPR014284">
    <property type="entry name" value="RNA_pol_sigma-70_dom"/>
</dbReference>
<dbReference type="PANTHER" id="PTHR43133:SF50">
    <property type="entry name" value="ECF RNA POLYMERASE SIGMA FACTOR SIGM"/>
    <property type="match status" value="1"/>
</dbReference>
<evidence type="ECO:0000259" key="7">
    <source>
        <dbReference type="Pfam" id="PF08281"/>
    </source>
</evidence>
<evidence type="ECO:0000256" key="6">
    <source>
        <dbReference type="SAM" id="MobiDB-lite"/>
    </source>
</evidence>
<proteinExistence type="inferred from homology"/>
<evidence type="ECO:0000256" key="3">
    <source>
        <dbReference type="ARBA" id="ARBA00023082"/>
    </source>
</evidence>
<dbReference type="SUPFAM" id="SSF88659">
    <property type="entry name" value="Sigma3 and sigma4 domains of RNA polymerase sigma factors"/>
    <property type="match status" value="1"/>
</dbReference>
<dbReference type="KEGG" id="sals:SLNWT_1112"/>
<dbReference type="Gene3D" id="1.10.1740.10">
    <property type="match status" value="1"/>
</dbReference>
<keyword evidence="5" id="KW-0804">Transcription</keyword>
<keyword evidence="3" id="KW-0731">Sigma factor</keyword>
<organism evidence="8 9">
    <name type="scientific">Streptomyces albus (strain ATCC 21838 / DSM 41398 / FERM P-419 / JCM 4703 / NBRC 107858)</name>
    <dbReference type="NCBI Taxonomy" id="1081613"/>
    <lineage>
        <taxon>Bacteria</taxon>
        <taxon>Bacillati</taxon>
        <taxon>Actinomycetota</taxon>
        <taxon>Actinomycetes</taxon>
        <taxon>Kitasatosporales</taxon>
        <taxon>Streptomycetaceae</taxon>
        <taxon>Streptomyces</taxon>
    </lineage>
</organism>
<sequence length="187" mass="20900">MDDLHTVGERTVRPSSTPAPPPSGAPGPVDFRLYYAQHTGRLVRHLMRLGAEPYEAAEAVQSAFTEAYAVWPHLTHPGAWLRTVAYRHFLRREARRRELTDAPPDSPSPSCPLRAVEIKEEELRVYEALASLPPQPRRVMAWHLDGYRTAEIAQALGMQPEAVRQNLARARARLKAVLGLTQGGAQR</sequence>
<keyword evidence="9" id="KW-1185">Reference proteome</keyword>
<feature type="compositionally biased region" description="Basic and acidic residues" evidence="6">
    <location>
        <begin position="1"/>
        <end position="12"/>
    </location>
</feature>
<feature type="domain" description="RNA polymerase sigma factor 70 region 4 type 2" evidence="7">
    <location>
        <begin position="124"/>
        <end position="174"/>
    </location>
</feature>
<name>A0A0B5EH53_STRA4</name>
<reference evidence="8 9" key="1">
    <citation type="submission" date="2015-01" db="EMBL/GenBank/DDBJ databases">
        <title>Enhanced salinomycin production by adjusting the supply of polyketide extender units in Streptomyce albus DSM 41398.</title>
        <authorList>
            <person name="Lu C."/>
        </authorList>
    </citation>
    <scope>NUCLEOTIDE SEQUENCE [LARGE SCALE GENOMIC DNA]</scope>
    <source>
        <strain evidence="9">ATCC 21838 / DSM 41398 / FERM P-419 / JCM 4703 / NBRC 107858</strain>
    </source>
</reference>
<comment type="similarity">
    <text evidence="1">Belongs to the sigma-70 factor family. ECF subfamily.</text>
</comment>
<dbReference type="GO" id="GO:0006352">
    <property type="term" value="P:DNA-templated transcription initiation"/>
    <property type="evidence" value="ECO:0007669"/>
    <property type="project" value="InterPro"/>
</dbReference>
<dbReference type="InterPro" id="IPR013324">
    <property type="entry name" value="RNA_pol_sigma_r3/r4-like"/>
</dbReference>
<evidence type="ECO:0000256" key="1">
    <source>
        <dbReference type="ARBA" id="ARBA00010641"/>
    </source>
</evidence>
<evidence type="ECO:0000256" key="4">
    <source>
        <dbReference type="ARBA" id="ARBA00023125"/>
    </source>
</evidence>
<dbReference type="InterPro" id="IPR013325">
    <property type="entry name" value="RNA_pol_sigma_r2"/>
</dbReference>
<evidence type="ECO:0000256" key="2">
    <source>
        <dbReference type="ARBA" id="ARBA00023015"/>
    </source>
</evidence>
<dbReference type="Pfam" id="PF08281">
    <property type="entry name" value="Sigma70_r4_2"/>
    <property type="match status" value="1"/>
</dbReference>
<evidence type="ECO:0000313" key="9">
    <source>
        <dbReference type="Proteomes" id="UP000031523"/>
    </source>
</evidence>
<dbReference type="GO" id="GO:0003677">
    <property type="term" value="F:DNA binding"/>
    <property type="evidence" value="ECO:0007669"/>
    <property type="project" value="UniProtKB-KW"/>
</dbReference>
<keyword evidence="4" id="KW-0238">DNA-binding</keyword>
<gene>
    <name evidence="8" type="ORF">SLNWT_1112</name>
</gene>
<evidence type="ECO:0000313" key="8">
    <source>
        <dbReference type="EMBL" id="AJE81488.1"/>
    </source>
</evidence>
<dbReference type="InterPro" id="IPR039425">
    <property type="entry name" value="RNA_pol_sigma-70-like"/>
</dbReference>